<gene>
    <name evidence="1" type="ORF">MM171A00920_0014</name>
    <name evidence="2" type="ORF">MM171B00326_0021</name>
</gene>
<dbReference type="Gene3D" id="3.40.50.150">
    <property type="entry name" value="Vaccinia Virus protein VP39"/>
    <property type="match status" value="1"/>
</dbReference>
<dbReference type="InterPro" id="IPR029063">
    <property type="entry name" value="SAM-dependent_MTases_sf"/>
</dbReference>
<accession>A0A6M3MGB3</accession>
<keyword evidence="2" id="KW-0489">Methyltransferase</keyword>
<name>A0A6M3MGB3_9ZZZZ</name>
<evidence type="ECO:0000313" key="2">
    <source>
        <dbReference type="EMBL" id="QJB04386.1"/>
    </source>
</evidence>
<dbReference type="EMBL" id="MT143881">
    <property type="protein sequence ID" value="QJB04386.1"/>
    <property type="molecule type" value="Genomic_DNA"/>
</dbReference>
<evidence type="ECO:0000313" key="1">
    <source>
        <dbReference type="EMBL" id="QJA99696.1"/>
    </source>
</evidence>
<dbReference type="GO" id="GO:0008168">
    <property type="term" value="F:methyltransferase activity"/>
    <property type="evidence" value="ECO:0007669"/>
    <property type="project" value="UniProtKB-KW"/>
</dbReference>
<dbReference type="SUPFAM" id="SSF53335">
    <property type="entry name" value="S-adenosyl-L-methionine-dependent methyltransferases"/>
    <property type="match status" value="1"/>
</dbReference>
<dbReference type="GO" id="GO:0032259">
    <property type="term" value="P:methylation"/>
    <property type="evidence" value="ECO:0007669"/>
    <property type="project" value="UniProtKB-KW"/>
</dbReference>
<dbReference type="Pfam" id="PF13578">
    <property type="entry name" value="Methyltransf_24"/>
    <property type="match status" value="1"/>
</dbReference>
<dbReference type="AlphaFoldDB" id="A0A6M3MGB3"/>
<sequence>MDIFKFNEIMNSLKPTSLQQEPSEWRMFLEIIDTYFKNRGITYPLVVEIGVYNNLQKRFYESLFNTEHIGIDINWQPDANAPDILGDSHSVETVEKLKILITGRMIDVLFIDGNHSYESVKRDYELYAPLTRHIIALHDIHTTKLYPRDSIGVIEFWQELIRTNTRDTMIEIRHHNPKEGRGVFNPGRQMGIGLIIKDRR</sequence>
<organism evidence="2">
    <name type="scientific">viral metagenome</name>
    <dbReference type="NCBI Taxonomy" id="1070528"/>
    <lineage>
        <taxon>unclassified sequences</taxon>
        <taxon>metagenomes</taxon>
        <taxon>organismal metagenomes</taxon>
    </lineage>
</organism>
<proteinExistence type="predicted"/>
<dbReference type="EMBL" id="MT143663">
    <property type="protein sequence ID" value="QJA99696.1"/>
    <property type="molecule type" value="Genomic_DNA"/>
</dbReference>
<protein>
    <submittedName>
        <fullName evidence="2">Putative methyltransferase</fullName>
    </submittedName>
</protein>
<keyword evidence="2" id="KW-0808">Transferase</keyword>
<reference evidence="2" key="1">
    <citation type="submission" date="2020-03" db="EMBL/GenBank/DDBJ databases">
        <title>The deep terrestrial virosphere.</title>
        <authorList>
            <person name="Holmfeldt K."/>
            <person name="Nilsson E."/>
            <person name="Simone D."/>
            <person name="Lopez-Fernandez M."/>
            <person name="Wu X."/>
            <person name="de Brujin I."/>
            <person name="Lundin D."/>
            <person name="Andersson A."/>
            <person name="Bertilsson S."/>
            <person name="Dopson M."/>
        </authorList>
    </citation>
    <scope>NUCLEOTIDE SEQUENCE</scope>
    <source>
        <strain evidence="1">MM171A00920</strain>
        <strain evidence="2">MM171B00326</strain>
    </source>
</reference>